<dbReference type="Gene3D" id="1.10.1450.10">
    <property type="entry name" value="Tetraspanin"/>
    <property type="match status" value="1"/>
</dbReference>
<evidence type="ECO:0000256" key="1">
    <source>
        <dbReference type="ARBA" id="ARBA00004141"/>
    </source>
</evidence>
<evidence type="ECO:0000256" key="6">
    <source>
        <dbReference type="PIRSR" id="PIRSR002419-1"/>
    </source>
</evidence>
<comment type="subcellular location">
    <subcellularLocation>
        <location evidence="1 7">Membrane</location>
        <topology evidence="1 7">Multi-pass membrane protein</topology>
    </subcellularLocation>
</comment>
<dbReference type="EMBL" id="CAQQ02119560">
    <property type="status" value="NOT_ANNOTATED_CDS"/>
    <property type="molecule type" value="Genomic_DNA"/>
</dbReference>
<evidence type="ECO:0000256" key="2">
    <source>
        <dbReference type="ARBA" id="ARBA00006840"/>
    </source>
</evidence>
<keyword evidence="5 7" id="KW-0472">Membrane</keyword>
<evidence type="ECO:0000256" key="4">
    <source>
        <dbReference type="ARBA" id="ARBA00022989"/>
    </source>
</evidence>
<dbReference type="PANTHER" id="PTHR19282">
    <property type="entry name" value="TETRASPANIN"/>
    <property type="match status" value="1"/>
</dbReference>
<evidence type="ECO:0000313" key="9">
    <source>
        <dbReference type="Proteomes" id="UP000015102"/>
    </source>
</evidence>
<reference evidence="8" key="2">
    <citation type="submission" date="2015-06" db="UniProtKB">
        <authorList>
            <consortium name="EnsemblMetazoa"/>
        </authorList>
    </citation>
    <scope>IDENTIFICATION</scope>
</reference>
<dbReference type="EMBL" id="CAQQ02119559">
    <property type="status" value="NOT_ANNOTATED_CDS"/>
    <property type="molecule type" value="Genomic_DNA"/>
</dbReference>
<keyword evidence="9" id="KW-1185">Reference proteome</keyword>
<organism evidence="8 9">
    <name type="scientific">Megaselia scalaris</name>
    <name type="common">Humpbacked fly</name>
    <name type="synonym">Phora scalaris</name>
    <dbReference type="NCBI Taxonomy" id="36166"/>
    <lineage>
        <taxon>Eukaryota</taxon>
        <taxon>Metazoa</taxon>
        <taxon>Ecdysozoa</taxon>
        <taxon>Arthropoda</taxon>
        <taxon>Hexapoda</taxon>
        <taxon>Insecta</taxon>
        <taxon>Pterygota</taxon>
        <taxon>Neoptera</taxon>
        <taxon>Endopterygota</taxon>
        <taxon>Diptera</taxon>
        <taxon>Brachycera</taxon>
        <taxon>Muscomorpha</taxon>
        <taxon>Platypezoidea</taxon>
        <taxon>Phoridae</taxon>
        <taxon>Megaseliini</taxon>
        <taxon>Megaselia</taxon>
    </lineage>
</organism>
<dbReference type="EnsemblMetazoa" id="MESCA005244-RA">
    <property type="protein sequence ID" value="MESCA005244-PA"/>
    <property type="gene ID" value="MESCA005244"/>
</dbReference>
<dbReference type="Pfam" id="PF00335">
    <property type="entry name" value="Tetraspanin"/>
    <property type="match status" value="1"/>
</dbReference>
<keyword evidence="4 7" id="KW-1133">Transmembrane helix</keyword>
<evidence type="ECO:0000313" key="8">
    <source>
        <dbReference type="EnsemblMetazoa" id="MESCA005244-PA"/>
    </source>
</evidence>
<keyword evidence="6" id="KW-1015">Disulfide bond</keyword>
<sequence length="211" mass="22963">MNCGAHIVKYILFLFNFLCLVAGILLIIFGSLVLTNNESVLQIPDSEVLGQFPKGIPIAAIVLGSIIFLISFLGCCGACKENNCMTLLYSICMLILLALQIAFIVVVWVKQGDIINIINQSMEDAWNIVTQKSDVNYLSVYQSALKCCGKLGPSDYIGAGLQIPQSCCDSSATICTEQTAFQTGCEKAFDDWWQLNLNLVKYVGIGIAAID</sequence>
<name>T1GNT4_MEGSC</name>
<evidence type="ECO:0000256" key="3">
    <source>
        <dbReference type="ARBA" id="ARBA00022692"/>
    </source>
</evidence>
<dbReference type="EMBL" id="CAQQ02119555">
    <property type="status" value="NOT_ANNOTATED_CDS"/>
    <property type="molecule type" value="Genomic_DNA"/>
</dbReference>
<protein>
    <recommendedName>
        <fullName evidence="7">Tetraspanin</fullName>
    </recommendedName>
</protein>
<dbReference type="EMBL" id="CAQQ02119558">
    <property type="status" value="NOT_ANNOTATED_CDS"/>
    <property type="molecule type" value="Genomic_DNA"/>
</dbReference>
<reference evidence="9" key="1">
    <citation type="submission" date="2013-02" db="EMBL/GenBank/DDBJ databases">
        <authorList>
            <person name="Hughes D."/>
        </authorList>
    </citation>
    <scope>NUCLEOTIDE SEQUENCE</scope>
    <source>
        <strain>Durham</strain>
        <strain evidence="9">NC isolate 2 -- Noor lab</strain>
    </source>
</reference>
<keyword evidence="3 7" id="KW-0812">Transmembrane</keyword>
<dbReference type="EMBL" id="CAQQ02119557">
    <property type="status" value="NOT_ANNOTATED_CDS"/>
    <property type="molecule type" value="Genomic_DNA"/>
</dbReference>
<evidence type="ECO:0000256" key="7">
    <source>
        <dbReference type="RuleBase" id="RU361218"/>
    </source>
</evidence>
<proteinExistence type="inferred from homology"/>
<feature type="transmembrane region" description="Helical" evidence="7">
    <location>
        <begin position="87"/>
        <end position="109"/>
    </location>
</feature>
<comment type="caution">
    <text evidence="7">Lacks conserved residue(s) required for the propagation of feature annotation.</text>
</comment>
<dbReference type="InterPro" id="IPR008952">
    <property type="entry name" value="Tetraspanin_EC2_sf"/>
</dbReference>
<accession>T1GNT4</accession>
<dbReference type="AlphaFoldDB" id="T1GNT4"/>
<dbReference type="InterPro" id="IPR018499">
    <property type="entry name" value="Tetraspanin/Peripherin"/>
</dbReference>
<dbReference type="InterPro" id="IPR000301">
    <property type="entry name" value="Tetraspanin_animals"/>
</dbReference>
<evidence type="ECO:0000256" key="5">
    <source>
        <dbReference type="ARBA" id="ARBA00023136"/>
    </source>
</evidence>
<feature type="transmembrane region" description="Helical" evidence="7">
    <location>
        <begin position="55"/>
        <end position="75"/>
    </location>
</feature>
<comment type="similarity">
    <text evidence="2 7">Belongs to the tetraspanin (TM4SF) family.</text>
</comment>
<dbReference type="PANTHER" id="PTHR19282:SF521">
    <property type="entry name" value="IP01817P-RELATED"/>
    <property type="match status" value="1"/>
</dbReference>
<dbReference type="Proteomes" id="UP000015102">
    <property type="component" value="Unassembled WGS sequence"/>
</dbReference>
<dbReference type="GO" id="GO:0005886">
    <property type="term" value="C:plasma membrane"/>
    <property type="evidence" value="ECO:0007669"/>
    <property type="project" value="TreeGrafter"/>
</dbReference>
<dbReference type="EMBL" id="CAQQ02119556">
    <property type="status" value="NOT_ANNOTATED_CDS"/>
    <property type="molecule type" value="Genomic_DNA"/>
</dbReference>
<dbReference type="OMA" id="ATICTEQ"/>
<feature type="transmembrane region" description="Helical" evidence="7">
    <location>
        <begin position="12"/>
        <end position="35"/>
    </location>
</feature>
<dbReference type="PRINTS" id="PR00259">
    <property type="entry name" value="TMFOUR"/>
</dbReference>
<dbReference type="SUPFAM" id="SSF48652">
    <property type="entry name" value="Tetraspanin"/>
    <property type="match status" value="1"/>
</dbReference>
<dbReference type="STRING" id="36166.T1GNT4"/>
<dbReference type="PIRSF" id="PIRSF002419">
    <property type="entry name" value="Tetraspanin"/>
    <property type="match status" value="1"/>
</dbReference>
<dbReference type="CDD" id="cd03127">
    <property type="entry name" value="tetraspanin_LEL"/>
    <property type="match status" value="1"/>
</dbReference>
<feature type="disulfide bond" evidence="6">
    <location>
        <begin position="147"/>
        <end position="185"/>
    </location>
</feature>
<dbReference type="HOGENOM" id="CLU_055524_6_1_1"/>
<feature type="disulfide bond" evidence="6">
    <location>
        <begin position="148"/>
        <end position="168"/>
    </location>
</feature>